<organism evidence="10 11">
    <name type="scientific">Candidatus Venteria ishoeyi</name>
    <dbReference type="NCBI Taxonomy" id="1899563"/>
    <lineage>
        <taxon>Bacteria</taxon>
        <taxon>Pseudomonadati</taxon>
        <taxon>Pseudomonadota</taxon>
        <taxon>Gammaproteobacteria</taxon>
        <taxon>Thiotrichales</taxon>
        <taxon>Thiotrichaceae</taxon>
        <taxon>Venteria</taxon>
    </lineage>
</organism>
<dbReference type="GO" id="GO:0004042">
    <property type="term" value="F:L-glutamate N-acetyltransferase activity"/>
    <property type="evidence" value="ECO:0007669"/>
    <property type="project" value="UniProtKB-UniRule"/>
</dbReference>
<dbReference type="PROSITE" id="PS51186">
    <property type="entry name" value="GNAT"/>
    <property type="match status" value="1"/>
</dbReference>
<dbReference type="NCBIfam" id="TIGR01890">
    <property type="entry name" value="N-Ac-Glu-synth"/>
    <property type="match status" value="1"/>
</dbReference>
<evidence type="ECO:0000313" key="10">
    <source>
        <dbReference type="EMBL" id="SEH06150.1"/>
    </source>
</evidence>
<evidence type="ECO:0000259" key="9">
    <source>
        <dbReference type="PROSITE" id="PS51186"/>
    </source>
</evidence>
<dbReference type="GO" id="GO:0006526">
    <property type="term" value="P:L-arginine biosynthetic process"/>
    <property type="evidence" value="ECO:0007669"/>
    <property type="project" value="UniProtKB-UniRule"/>
</dbReference>
<name>A0A1H6F7Q3_9GAMM</name>
<evidence type="ECO:0000256" key="1">
    <source>
        <dbReference type="ARBA" id="ARBA00004925"/>
    </source>
</evidence>
<gene>
    <name evidence="8 10" type="primary">argA</name>
    <name evidence="10" type="ORF">MBHS_02005</name>
</gene>
<dbReference type="InterPro" id="IPR033719">
    <property type="entry name" value="NAGS_kin"/>
</dbReference>
<dbReference type="AlphaFoldDB" id="A0A1H6F7Q3"/>
<reference evidence="10 11" key="1">
    <citation type="submission" date="2016-10" db="EMBL/GenBank/DDBJ databases">
        <authorList>
            <person name="de Groot N.N."/>
        </authorList>
    </citation>
    <scope>NUCLEOTIDE SEQUENCE [LARGE SCALE GENOMIC DNA]</scope>
    <source>
        <strain evidence="10">MBHS1</strain>
    </source>
</reference>
<dbReference type="SUPFAM" id="SSF55729">
    <property type="entry name" value="Acyl-CoA N-acyltransferases (Nat)"/>
    <property type="match status" value="1"/>
</dbReference>
<dbReference type="CDD" id="cd04237">
    <property type="entry name" value="AAK_NAGS-ABP"/>
    <property type="match status" value="1"/>
</dbReference>
<dbReference type="GO" id="GO:0005737">
    <property type="term" value="C:cytoplasm"/>
    <property type="evidence" value="ECO:0007669"/>
    <property type="project" value="UniProtKB-SubCell"/>
</dbReference>
<dbReference type="PANTHER" id="PTHR30602:SF12">
    <property type="entry name" value="AMINO-ACID ACETYLTRANSFERASE NAGS1, CHLOROPLASTIC-RELATED"/>
    <property type="match status" value="1"/>
</dbReference>
<dbReference type="EMBL" id="FMSV02000437">
    <property type="protein sequence ID" value="SEH06150.1"/>
    <property type="molecule type" value="Genomic_DNA"/>
</dbReference>
<evidence type="ECO:0000256" key="5">
    <source>
        <dbReference type="ARBA" id="ARBA00022679"/>
    </source>
</evidence>
<evidence type="ECO:0000256" key="6">
    <source>
        <dbReference type="ARBA" id="ARBA00023315"/>
    </source>
</evidence>
<comment type="pathway">
    <text evidence="1 8">Amino-acid biosynthesis; L-arginine biosynthesis; N(2)-acetyl-L-ornithine from L-glutamate: step 1/4.</text>
</comment>
<dbReference type="InterPro" id="IPR001048">
    <property type="entry name" value="Asp/Glu/Uridylate_kinase"/>
</dbReference>
<dbReference type="InterPro" id="IPR036393">
    <property type="entry name" value="AceGlu_kinase-like_sf"/>
</dbReference>
<dbReference type="Gene3D" id="3.40.1160.10">
    <property type="entry name" value="Acetylglutamate kinase-like"/>
    <property type="match status" value="1"/>
</dbReference>
<dbReference type="Proteomes" id="UP000236724">
    <property type="component" value="Unassembled WGS sequence"/>
</dbReference>
<evidence type="ECO:0000256" key="4">
    <source>
        <dbReference type="ARBA" id="ARBA00022605"/>
    </source>
</evidence>
<dbReference type="UniPathway" id="UPA00068">
    <property type="reaction ID" value="UER00106"/>
</dbReference>
<feature type="domain" description="N-acetyltransferase" evidence="9">
    <location>
        <begin position="288"/>
        <end position="427"/>
    </location>
</feature>
<evidence type="ECO:0000256" key="8">
    <source>
        <dbReference type="HAMAP-Rule" id="MF_01105"/>
    </source>
</evidence>
<dbReference type="RefSeq" id="WP_103919975.1">
    <property type="nucleotide sequence ID" value="NZ_FMSV02000437.1"/>
</dbReference>
<dbReference type="PANTHER" id="PTHR30602">
    <property type="entry name" value="AMINO-ACID ACETYLTRANSFERASE"/>
    <property type="match status" value="1"/>
</dbReference>
<dbReference type="Pfam" id="PF00583">
    <property type="entry name" value="Acetyltransf_1"/>
    <property type="match status" value="1"/>
</dbReference>
<comment type="similarity">
    <text evidence="2 8">Belongs to the acetyltransferase family. ArgA subfamily.</text>
</comment>
<accession>A0A1H6F7Q3</accession>
<keyword evidence="4 8" id="KW-0028">Amino-acid biosynthesis</keyword>
<keyword evidence="5 8" id="KW-0808">Transferase</keyword>
<dbReference type="InterPro" id="IPR016181">
    <property type="entry name" value="Acyl_CoA_acyltransferase"/>
</dbReference>
<dbReference type="Pfam" id="PF00696">
    <property type="entry name" value="AA_kinase"/>
    <property type="match status" value="1"/>
</dbReference>
<comment type="miscellaneous">
    <text evidence="8">In bacteria which possess the bifunctional enzyme ornithine acetyltransferase/N-acetylglutamate synthase (ArgJ), ArgA fulfills an anaplerotic role.</text>
</comment>
<dbReference type="EC" id="2.3.1.1" evidence="8"/>
<evidence type="ECO:0000256" key="7">
    <source>
        <dbReference type="ARBA" id="ARBA00048372"/>
    </source>
</evidence>
<protein>
    <recommendedName>
        <fullName evidence="8">Amino-acid acetyltransferase</fullName>
        <ecNumber evidence="8">2.3.1.1</ecNumber>
    </recommendedName>
    <alternativeName>
        <fullName evidence="8">N-acetylglutamate synthase</fullName>
        <shortName evidence="8">AGS</shortName>
        <shortName evidence="8">NAGS</shortName>
    </alternativeName>
</protein>
<dbReference type="InterPro" id="IPR000182">
    <property type="entry name" value="GNAT_dom"/>
</dbReference>
<keyword evidence="6 8" id="KW-0012">Acyltransferase</keyword>
<dbReference type="CDD" id="cd04301">
    <property type="entry name" value="NAT_SF"/>
    <property type="match status" value="1"/>
</dbReference>
<dbReference type="OrthoDB" id="9802238at2"/>
<keyword evidence="3 8" id="KW-0055">Arginine biosynthesis</keyword>
<evidence type="ECO:0000256" key="2">
    <source>
        <dbReference type="ARBA" id="ARBA00009145"/>
    </source>
</evidence>
<keyword evidence="11" id="KW-1185">Reference proteome</keyword>
<dbReference type="SUPFAM" id="SSF53633">
    <property type="entry name" value="Carbamate kinase-like"/>
    <property type="match status" value="1"/>
</dbReference>
<evidence type="ECO:0000256" key="3">
    <source>
        <dbReference type="ARBA" id="ARBA00022571"/>
    </source>
</evidence>
<dbReference type="PIRSF" id="PIRSF000423">
    <property type="entry name" value="ArgA"/>
    <property type="match status" value="1"/>
</dbReference>
<evidence type="ECO:0000313" key="11">
    <source>
        <dbReference type="Proteomes" id="UP000236724"/>
    </source>
</evidence>
<dbReference type="HAMAP" id="MF_01105">
    <property type="entry name" value="N_acetyl_glu_synth"/>
    <property type="match status" value="1"/>
</dbReference>
<dbReference type="InterPro" id="IPR010167">
    <property type="entry name" value="NH2A_AcTrfase"/>
</dbReference>
<comment type="subcellular location">
    <subcellularLocation>
        <location evidence="8">Cytoplasm</location>
    </subcellularLocation>
</comment>
<comment type="catalytic activity">
    <reaction evidence="7 8">
        <text>L-glutamate + acetyl-CoA = N-acetyl-L-glutamate + CoA + H(+)</text>
        <dbReference type="Rhea" id="RHEA:24292"/>
        <dbReference type="ChEBI" id="CHEBI:15378"/>
        <dbReference type="ChEBI" id="CHEBI:29985"/>
        <dbReference type="ChEBI" id="CHEBI:44337"/>
        <dbReference type="ChEBI" id="CHEBI:57287"/>
        <dbReference type="ChEBI" id="CHEBI:57288"/>
        <dbReference type="EC" id="2.3.1.1"/>
    </reaction>
</comment>
<dbReference type="Gene3D" id="3.40.630.30">
    <property type="match status" value="1"/>
</dbReference>
<dbReference type="NCBIfam" id="NF003641">
    <property type="entry name" value="PRK05279.1"/>
    <property type="match status" value="1"/>
</dbReference>
<proteinExistence type="inferred from homology"/>
<keyword evidence="8" id="KW-0963">Cytoplasm</keyword>
<sequence length="434" mass="48728">MKAFSSHTQFVSWFRHASPYIHAHHGKTFVLSFEGIAVSSTRFRHLIHDIALLSSLGIRLVLVHGTRQRIKQNLEERGVTQQYANGMRITDDTSLEQVKAACGQITADILALLSMGMTDSPEIYANIRIVSGNFITARPLGIRSGVDFMHTGEVRRVEANAIQQQLDNGCIVLISPLGYSPTGEIFNLSVEDVSTSVAITLKADKWVSLNELEQAISDNDHLTLQETRELLKNASDADTFRILRGAAHACEQGVNRVHLVQRNIDGGLLMELFSRDGVGTMISADPYEHLRQATIDDVGSILNLIAPLEEEGVLVKRSREKLEMEIGRFVVQERDGTIIACAALYPYPEEHMAELACVAVHPDYKGKQRGDALLGFMEKQARKNHIHRLFILTTRTAQWFQQRGFTQAKLDKLPITRLNLYNYQRLSKIFIKDL</sequence>